<sequence>MIDESPVGIAGSTPPAEGPPDIDLRAVDGRLPGRRGLATRQRLLAATASLLETTGYRDLKVVEIARGAGTSPATFYQYFPDVESAVLVLAAELTEVWHDELAALVADGDWMGNPDGAARHASEGFLDFWTAHRAVLGVLDLASTEGDERFRDLRTWLLNGPTTALVDVAATSGATGDPMAAAGVLVAMLAHVSNHQVGLERWGVDRSALVATMAGVLRRTLAA</sequence>
<keyword evidence="2" id="KW-0238">DNA-binding</keyword>
<dbReference type="Gene3D" id="1.10.10.60">
    <property type="entry name" value="Homeodomain-like"/>
    <property type="match status" value="1"/>
</dbReference>
<dbReference type="Pfam" id="PF00440">
    <property type="entry name" value="TetR_N"/>
    <property type="match status" value="1"/>
</dbReference>
<proteinExistence type="predicted"/>
<dbReference type="AlphaFoldDB" id="A0A381ZK39"/>
<evidence type="ECO:0000256" key="1">
    <source>
        <dbReference type="ARBA" id="ARBA00023015"/>
    </source>
</evidence>
<evidence type="ECO:0000256" key="2">
    <source>
        <dbReference type="ARBA" id="ARBA00023125"/>
    </source>
</evidence>
<dbReference type="InterPro" id="IPR011075">
    <property type="entry name" value="TetR_C"/>
</dbReference>
<feature type="domain" description="HTH tetR-type" evidence="5">
    <location>
        <begin position="37"/>
        <end position="97"/>
    </location>
</feature>
<feature type="region of interest" description="Disordered" evidence="4">
    <location>
        <begin position="1"/>
        <end position="23"/>
    </location>
</feature>
<dbReference type="Gene3D" id="1.10.357.10">
    <property type="entry name" value="Tetracycline Repressor, domain 2"/>
    <property type="match status" value="1"/>
</dbReference>
<accession>A0A381ZK39</accession>
<evidence type="ECO:0000313" key="6">
    <source>
        <dbReference type="EMBL" id="SVA89728.1"/>
    </source>
</evidence>
<keyword evidence="1" id="KW-0805">Transcription regulation</keyword>
<dbReference type="PANTHER" id="PTHR30055:SF234">
    <property type="entry name" value="HTH-TYPE TRANSCRIPTIONAL REGULATOR BETI"/>
    <property type="match status" value="1"/>
</dbReference>
<reference evidence="6" key="1">
    <citation type="submission" date="2018-05" db="EMBL/GenBank/DDBJ databases">
        <authorList>
            <person name="Lanie J.A."/>
            <person name="Ng W.-L."/>
            <person name="Kazmierczak K.M."/>
            <person name="Andrzejewski T.M."/>
            <person name="Davidsen T.M."/>
            <person name="Wayne K.J."/>
            <person name="Tettelin H."/>
            <person name="Glass J.I."/>
            <person name="Rusch D."/>
            <person name="Podicherti R."/>
            <person name="Tsui H.-C.T."/>
            <person name="Winkler M.E."/>
        </authorList>
    </citation>
    <scope>NUCLEOTIDE SEQUENCE</scope>
</reference>
<dbReference type="PROSITE" id="PS50977">
    <property type="entry name" value="HTH_TETR_2"/>
    <property type="match status" value="1"/>
</dbReference>
<evidence type="ECO:0000259" key="5">
    <source>
        <dbReference type="PROSITE" id="PS50977"/>
    </source>
</evidence>
<dbReference type="InterPro" id="IPR050109">
    <property type="entry name" value="HTH-type_TetR-like_transc_reg"/>
</dbReference>
<dbReference type="GO" id="GO:0000976">
    <property type="term" value="F:transcription cis-regulatory region binding"/>
    <property type="evidence" value="ECO:0007669"/>
    <property type="project" value="TreeGrafter"/>
</dbReference>
<dbReference type="SUPFAM" id="SSF46689">
    <property type="entry name" value="Homeodomain-like"/>
    <property type="match status" value="1"/>
</dbReference>
<keyword evidence="3" id="KW-0804">Transcription</keyword>
<dbReference type="InterPro" id="IPR036271">
    <property type="entry name" value="Tet_transcr_reg_TetR-rel_C_sf"/>
</dbReference>
<name>A0A381ZK39_9ZZZZ</name>
<evidence type="ECO:0000256" key="4">
    <source>
        <dbReference type="SAM" id="MobiDB-lite"/>
    </source>
</evidence>
<dbReference type="InterPro" id="IPR009057">
    <property type="entry name" value="Homeodomain-like_sf"/>
</dbReference>
<dbReference type="PANTHER" id="PTHR30055">
    <property type="entry name" value="HTH-TYPE TRANSCRIPTIONAL REGULATOR RUTR"/>
    <property type="match status" value="1"/>
</dbReference>
<protein>
    <recommendedName>
        <fullName evidence="5">HTH tetR-type domain-containing protein</fullName>
    </recommendedName>
</protein>
<dbReference type="SUPFAM" id="SSF48498">
    <property type="entry name" value="Tetracyclin repressor-like, C-terminal domain"/>
    <property type="match status" value="1"/>
</dbReference>
<gene>
    <name evidence="6" type="ORF">METZ01_LOCUS142582</name>
</gene>
<organism evidence="6">
    <name type="scientific">marine metagenome</name>
    <dbReference type="NCBI Taxonomy" id="408172"/>
    <lineage>
        <taxon>unclassified sequences</taxon>
        <taxon>metagenomes</taxon>
        <taxon>ecological metagenomes</taxon>
    </lineage>
</organism>
<evidence type="ECO:0000256" key="3">
    <source>
        <dbReference type="ARBA" id="ARBA00023163"/>
    </source>
</evidence>
<dbReference type="Pfam" id="PF19352">
    <property type="entry name" value="TetR_C_38"/>
    <property type="match status" value="1"/>
</dbReference>
<dbReference type="EMBL" id="UINC01021675">
    <property type="protein sequence ID" value="SVA89728.1"/>
    <property type="molecule type" value="Genomic_DNA"/>
</dbReference>
<dbReference type="InterPro" id="IPR001647">
    <property type="entry name" value="HTH_TetR"/>
</dbReference>
<dbReference type="GO" id="GO:0003700">
    <property type="term" value="F:DNA-binding transcription factor activity"/>
    <property type="evidence" value="ECO:0007669"/>
    <property type="project" value="TreeGrafter"/>
</dbReference>